<proteinExistence type="predicted"/>
<dbReference type="Proteomes" id="UP000887580">
    <property type="component" value="Unplaced"/>
</dbReference>
<accession>A0AC35GGZ2</accession>
<dbReference type="WBParaSite" id="PS1159_v2.g5025.t1">
    <property type="protein sequence ID" value="PS1159_v2.g5025.t1"/>
    <property type="gene ID" value="PS1159_v2.g5025"/>
</dbReference>
<evidence type="ECO:0000313" key="1">
    <source>
        <dbReference type="Proteomes" id="UP000887580"/>
    </source>
</evidence>
<sequence length="414" mass="45836">MQKNSSNAFSESSKNVFSKNRKVLNYDFANNNYPKTQKQSHSWNKATKNLSPTFGCIDGFKKESGRKISCSSSTSNSTLSLHIEAYENSNVSGLFDGTKKFSKQNVLIQGNAKQFFTDFESVIQNPFEFPRQQENVETKTPEVAQYTASQRLLNQMLTSVNTATKMANQRRFVVGGNWKMNGDHATIDGILSFLNQSGGNSNVDIIVAPPAPYLTYVKENVKNNILVAAQNCYKVAKGAFTGEISPAMIKDLGLEWVILGHSERRHVFGEKDDLIAEKTVHAIESGLKVIFCIGEKLDEREAGQTKDVNFRQLQAIVDKKVDWSKIVIAYEPVWAIGTGKTASPEQAQEVHEWIRQFLKEKVSEDVAATTRIIYGGSVTAENAAELGKKGDIDGFLVGGASLKPDFVKIINARS</sequence>
<protein>
    <submittedName>
        <fullName evidence="2">Triosephosphate isomerase</fullName>
    </submittedName>
</protein>
<name>A0AC35GGZ2_9BILA</name>
<organism evidence="1 2">
    <name type="scientific">Panagrolaimus sp. PS1159</name>
    <dbReference type="NCBI Taxonomy" id="55785"/>
    <lineage>
        <taxon>Eukaryota</taxon>
        <taxon>Metazoa</taxon>
        <taxon>Ecdysozoa</taxon>
        <taxon>Nematoda</taxon>
        <taxon>Chromadorea</taxon>
        <taxon>Rhabditida</taxon>
        <taxon>Tylenchina</taxon>
        <taxon>Panagrolaimomorpha</taxon>
        <taxon>Panagrolaimoidea</taxon>
        <taxon>Panagrolaimidae</taxon>
        <taxon>Panagrolaimus</taxon>
    </lineage>
</organism>
<reference evidence="2" key="1">
    <citation type="submission" date="2022-11" db="UniProtKB">
        <authorList>
            <consortium name="WormBaseParasite"/>
        </authorList>
    </citation>
    <scope>IDENTIFICATION</scope>
</reference>
<evidence type="ECO:0000313" key="2">
    <source>
        <dbReference type="WBParaSite" id="PS1159_v2.g5025.t1"/>
    </source>
</evidence>